<protein>
    <recommendedName>
        <fullName evidence="1">PiggyBac transposable element-derived protein domain-containing protein</fullName>
    </recommendedName>
</protein>
<dbReference type="PANTHER" id="PTHR46599">
    <property type="entry name" value="PIGGYBAC TRANSPOSABLE ELEMENT-DERIVED PROTEIN 4"/>
    <property type="match status" value="1"/>
</dbReference>
<sequence length="181" mass="21148">MSTNHNKIEIHESEQKKPKMIMDYNAAKGAVDFLDKMVSAYSCKRMTRRWPIAIFHNMIDISCFNAYVLYCDTHPDWKQKRTVQRRLFLEKLAMELVNHHIERRKTLPWTNASLELVLRVQSGVTETTNTSTTQNSNKRKRCSVCPSSKDVKTSKICKKCKKHTCPKYSEILCLLCCQENE</sequence>
<gene>
    <name evidence="2" type="ORF">PARMNEM_LOCUS6386</name>
</gene>
<organism evidence="2 3">
    <name type="scientific">Parnassius mnemosyne</name>
    <name type="common">clouded apollo</name>
    <dbReference type="NCBI Taxonomy" id="213953"/>
    <lineage>
        <taxon>Eukaryota</taxon>
        <taxon>Metazoa</taxon>
        <taxon>Ecdysozoa</taxon>
        <taxon>Arthropoda</taxon>
        <taxon>Hexapoda</taxon>
        <taxon>Insecta</taxon>
        <taxon>Pterygota</taxon>
        <taxon>Neoptera</taxon>
        <taxon>Endopterygota</taxon>
        <taxon>Lepidoptera</taxon>
        <taxon>Glossata</taxon>
        <taxon>Ditrysia</taxon>
        <taxon>Papilionoidea</taxon>
        <taxon>Papilionidae</taxon>
        <taxon>Parnassiinae</taxon>
        <taxon>Parnassini</taxon>
        <taxon>Parnassius</taxon>
        <taxon>Driopa</taxon>
    </lineage>
</organism>
<dbReference type="PANTHER" id="PTHR46599:SF6">
    <property type="entry name" value="DUAL SPECIFICITY PHOSPHATASE 26"/>
    <property type="match status" value="1"/>
</dbReference>
<evidence type="ECO:0000313" key="2">
    <source>
        <dbReference type="EMBL" id="CAK1585273.1"/>
    </source>
</evidence>
<proteinExistence type="predicted"/>
<dbReference type="Proteomes" id="UP001314205">
    <property type="component" value="Unassembled WGS sequence"/>
</dbReference>
<dbReference type="InterPro" id="IPR029526">
    <property type="entry name" value="PGBD"/>
</dbReference>
<reference evidence="2 3" key="1">
    <citation type="submission" date="2023-11" db="EMBL/GenBank/DDBJ databases">
        <authorList>
            <person name="Hedman E."/>
            <person name="Englund M."/>
            <person name="Stromberg M."/>
            <person name="Nyberg Akerstrom W."/>
            <person name="Nylinder S."/>
            <person name="Jareborg N."/>
            <person name="Kallberg Y."/>
            <person name="Kronander E."/>
        </authorList>
    </citation>
    <scope>NUCLEOTIDE SEQUENCE [LARGE SCALE GENOMIC DNA]</scope>
</reference>
<comment type="caution">
    <text evidence="2">The sequence shown here is derived from an EMBL/GenBank/DDBJ whole genome shotgun (WGS) entry which is preliminary data.</text>
</comment>
<dbReference type="AlphaFoldDB" id="A0AAV1KRB5"/>
<keyword evidence="3" id="KW-1185">Reference proteome</keyword>
<dbReference type="EMBL" id="CAVLGL010000079">
    <property type="protein sequence ID" value="CAK1585273.1"/>
    <property type="molecule type" value="Genomic_DNA"/>
</dbReference>
<dbReference type="Pfam" id="PF13843">
    <property type="entry name" value="DDE_Tnp_1_7"/>
    <property type="match status" value="1"/>
</dbReference>
<name>A0AAV1KRB5_9NEOP</name>
<evidence type="ECO:0000313" key="3">
    <source>
        <dbReference type="Proteomes" id="UP001314205"/>
    </source>
</evidence>
<accession>A0AAV1KRB5</accession>
<feature type="domain" description="PiggyBac transposable element-derived protein" evidence="1">
    <location>
        <begin position="9"/>
        <end position="67"/>
    </location>
</feature>
<evidence type="ECO:0000259" key="1">
    <source>
        <dbReference type="Pfam" id="PF13843"/>
    </source>
</evidence>